<dbReference type="STRING" id="490188.SAMN04488068_1928"/>
<evidence type="ECO:0008006" key="4">
    <source>
        <dbReference type="Google" id="ProtNLM"/>
    </source>
</evidence>
<dbReference type="EMBL" id="FQWZ01000004">
    <property type="protein sequence ID" value="SHG94499.1"/>
    <property type="molecule type" value="Genomic_DNA"/>
</dbReference>
<dbReference type="Pfam" id="PF11932">
    <property type="entry name" value="DUF3450"/>
    <property type="match status" value="1"/>
</dbReference>
<gene>
    <name evidence="2" type="ORF">SAMN04488068_1928</name>
</gene>
<feature type="signal peptide" evidence="1">
    <location>
        <begin position="1"/>
        <end position="28"/>
    </location>
</feature>
<evidence type="ECO:0000313" key="2">
    <source>
        <dbReference type="EMBL" id="SHG94499.1"/>
    </source>
</evidence>
<dbReference type="Proteomes" id="UP000199758">
    <property type="component" value="Unassembled WGS sequence"/>
</dbReference>
<dbReference type="RefSeq" id="WP_072896920.1">
    <property type="nucleotide sequence ID" value="NZ_FQWZ01000004.1"/>
</dbReference>
<evidence type="ECO:0000313" key="3">
    <source>
        <dbReference type="Proteomes" id="UP000199758"/>
    </source>
</evidence>
<dbReference type="InterPro" id="IPR016866">
    <property type="entry name" value="UCP028069"/>
</dbReference>
<keyword evidence="3" id="KW-1185">Reference proteome</keyword>
<name>A0A1M5NZ85_9GAMM</name>
<evidence type="ECO:0000256" key="1">
    <source>
        <dbReference type="SAM" id="SignalP"/>
    </source>
</evidence>
<feature type="chain" id="PRO_5012838714" description="DUF3450 domain-containing protein" evidence="1">
    <location>
        <begin position="29"/>
        <end position="258"/>
    </location>
</feature>
<keyword evidence="1" id="KW-0732">Signal</keyword>
<dbReference type="AlphaFoldDB" id="A0A1M5NZ85"/>
<sequence length="258" mass="28710">MFDIRNNRLRLIVVAACAISAPIPYVIAAEPAKVDAVIGEQTKSVSAAKTSQSTVTKLDDEAGTMLGEYRQAIEEYQSLKAYNDQLATQVSSQQEELAAINAQLGDIDTTSREVLPMLIRMMTTLEQFVAVDVPFLPDERAKRIKTLKTTMERADVSLSEKYRRIVEAYQIEMEYGRTIESYAGKIGDKTVEFLRAGRVSLLYQTLDGNETGYWDNSSKKWVVDNAYREDIKSAIKIAKKQAAPNFVALAAPAPKEAK</sequence>
<reference evidence="2 3" key="1">
    <citation type="submission" date="2016-11" db="EMBL/GenBank/DDBJ databases">
        <authorList>
            <person name="Jaros S."/>
            <person name="Januszkiewicz K."/>
            <person name="Wedrychowicz H."/>
        </authorList>
    </citation>
    <scope>NUCLEOTIDE SEQUENCE [LARGE SCALE GENOMIC DNA]</scope>
    <source>
        <strain evidence="2 3">CGMCC 1.7049</strain>
    </source>
</reference>
<protein>
    <recommendedName>
        <fullName evidence="4">DUF3450 domain-containing protein</fullName>
    </recommendedName>
</protein>
<accession>A0A1M5NZ85</accession>
<proteinExistence type="predicted"/>
<dbReference type="PIRSF" id="PIRSF028069">
    <property type="entry name" value="UCP028069"/>
    <property type="match status" value="1"/>
</dbReference>
<organism evidence="2 3">
    <name type="scientific">Hydrocarboniphaga daqingensis</name>
    <dbReference type="NCBI Taxonomy" id="490188"/>
    <lineage>
        <taxon>Bacteria</taxon>
        <taxon>Pseudomonadati</taxon>
        <taxon>Pseudomonadota</taxon>
        <taxon>Gammaproteobacteria</taxon>
        <taxon>Nevskiales</taxon>
        <taxon>Nevskiaceae</taxon>
        <taxon>Hydrocarboniphaga</taxon>
    </lineage>
</organism>